<reference evidence="2 3" key="1">
    <citation type="submission" date="2025-04" db="UniProtKB">
        <authorList>
            <consortium name="RefSeq"/>
        </authorList>
    </citation>
    <scope>IDENTIFICATION</scope>
</reference>
<dbReference type="PANTHER" id="PTHR34222">
    <property type="entry name" value="GAG_PRE-INTEGRS DOMAIN-CONTAINING PROTEIN"/>
    <property type="match status" value="1"/>
</dbReference>
<evidence type="ECO:0000313" key="3">
    <source>
        <dbReference type="RefSeq" id="XP_011086601.1"/>
    </source>
</evidence>
<dbReference type="AlphaFoldDB" id="A0A6I9TM61"/>
<accession>A0A6I9TM61</accession>
<evidence type="ECO:0000313" key="1">
    <source>
        <dbReference type="Proteomes" id="UP000504604"/>
    </source>
</evidence>
<dbReference type="Proteomes" id="UP000504604">
    <property type="component" value="Linkage group LG8"/>
</dbReference>
<gene>
    <name evidence="2 3 4" type="primary">LOC105168281</name>
</gene>
<evidence type="ECO:0000313" key="4">
    <source>
        <dbReference type="RefSeq" id="XP_011086602.1"/>
    </source>
</evidence>
<dbReference type="PANTHER" id="PTHR34222:SF99">
    <property type="entry name" value="PROTEIN, PUTATIVE-RELATED"/>
    <property type="match status" value="1"/>
</dbReference>
<name>A0A6I9TM61_SESIN</name>
<dbReference type="RefSeq" id="XP_011086600.1">
    <property type="nucleotide sequence ID" value="XM_011088298.2"/>
</dbReference>
<keyword evidence="1" id="KW-1185">Reference proteome</keyword>
<organism evidence="1 3">
    <name type="scientific">Sesamum indicum</name>
    <name type="common">Oriental sesame</name>
    <name type="synonym">Sesamum orientale</name>
    <dbReference type="NCBI Taxonomy" id="4182"/>
    <lineage>
        <taxon>Eukaryota</taxon>
        <taxon>Viridiplantae</taxon>
        <taxon>Streptophyta</taxon>
        <taxon>Embryophyta</taxon>
        <taxon>Tracheophyta</taxon>
        <taxon>Spermatophyta</taxon>
        <taxon>Magnoliopsida</taxon>
        <taxon>eudicotyledons</taxon>
        <taxon>Gunneridae</taxon>
        <taxon>Pentapetalae</taxon>
        <taxon>asterids</taxon>
        <taxon>lamiids</taxon>
        <taxon>Lamiales</taxon>
        <taxon>Pedaliaceae</taxon>
        <taxon>Sesamum</taxon>
    </lineage>
</organism>
<dbReference type="RefSeq" id="XP_011086602.1">
    <property type="nucleotide sequence ID" value="XM_011088300.2"/>
</dbReference>
<evidence type="ECO:0000313" key="2">
    <source>
        <dbReference type="RefSeq" id="XP_011086600.1"/>
    </source>
</evidence>
<dbReference type="OrthoDB" id="913992at2759"/>
<proteinExistence type="predicted"/>
<sequence length="235" mass="27608">MYLWCFAGYGRFHCITQLLQFLMGLGEEFDNVRQQILVMDPAPSINKGYSMIASVEKQRQAHMMGTENVAMHTRIDYKKDFRVVTRKKSNEHKRSQYCSHCERTCHTKETCFKLHRTPEWYKEMAEQRRKQVSRVKALVADNVERRIDRGKLESKDDILLNKLMKLIKSSIQLKDQVHFAQTDDFASDNYAFVSHEKTVFDLWIVYTGATNHMCANSQLLHYITPSSHPIFVHLL</sequence>
<dbReference type="KEGG" id="sind:105168281"/>
<protein>
    <submittedName>
        <fullName evidence="2 3">Uncharacterized protein LOC105168281</fullName>
    </submittedName>
</protein>
<dbReference type="GeneID" id="105168281"/>
<dbReference type="RefSeq" id="XP_011086601.1">
    <property type="nucleotide sequence ID" value="XM_011088299.2"/>
</dbReference>